<feature type="region of interest" description="Disordered" evidence="1">
    <location>
        <begin position="476"/>
        <end position="499"/>
    </location>
</feature>
<reference evidence="2" key="1">
    <citation type="submission" date="2021-01" db="EMBL/GenBank/DDBJ databases">
        <authorList>
            <person name="Corre E."/>
            <person name="Pelletier E."/>
            <person name="Niang G."/>
            <person name="Scheremetjew M."/>
            <person name="Finn R."/>
            <person name="Kale V."/>
            <person name="Holt S."/>
            <person name="Cochrane G."/>
            <person name="Meng A."/>
            <person name="Brown T."/>
            <person name="Cohen L."/>
        </authorList>
    </citation>
    <scope>NUCLEOTIDE SEQUENCE</scope>
    <source>
        <strain evidence="2">NY070348D</strain>
    </source>
</reference>
<dbReference type="EMBL" id="HBHK01007916">
    <property type="protein sequence ID" value="CAD9674944.1"/>
    <property type="molecule type" value="Transcribed_RNA"/>
</dbReference>
<feature type="compositionally biased region" description="Acidic residues" evidence="1">
    <location>
        <begin position="353"/>
        <end position="364"/>
    </location>
</feature>
<sequence length="641" mass="74771">MSESPSQDGLALCNVREVCEVAFFVWILLSGQQFRIDDFTLSAFENGLEKPESNSVLSSIHTMLLSKVREITSHRAKIKDKDSVIPPRSLEWWTDQLHQVIRKWIVQRRKLSYDIRVMETGPDEFYREDYMEWYQSQIEAFDSLLDPILDKAIPDVPLVDVDDDNSKPETKEEMNTIVDSIMPFQDVDGYLKLSPLKRLFLLRAICEWRAEGLPEASVIDNVREFECTFIRELPLGVDHEGYRYYYFSQFTDCRIYRETPADEDEALKAEMLQEAEERRKEKNAKKTSKTKKVKQPSKKELAAKAKKEQEEKRQQELLLKFGSRRSSSRSRVQPTRFEDEQAKFFNASKDIYAEDSDDDLDTDDEGRKRKRGSMPPPANKKRKRNKSEKPAIRCYIDCEPEPKKWELVCSNMDELLAFIATLKNAKKPVNQDLILELENSVQYMEEEAKRLEEESERLQREAERIERKERLMLMPRKRSSRIQKTQEEKEKQLAEKRKIEDDLRERAREIRAAERERQRQADIYRRTSARTAKTRNGFDADIATLEQEQAVQNAVISVQENNNSPESAKEEEVREQPAPLPEEQTVISTEQDVQSPKTETTDVNVNSQKQNRQGEANTGVLAPQDKDSSEEKILVDNVNGH</sequence>
<proteinExistence type="predicted"/>
<dbReference type="GO" id="GO:0006355">
    <property type="term" value="P:regulation of DNA-templated transcription"/>
    <property type="evidence" value="ECO:0007669"/>
    <property type="project" value="InterPro"/>
</dbReference>
<organism evidence="2">
    <name type="scientific">Mucochytrium quahogii</name>
    <dbReference type="NCBI Taxonomy" id="96639"/>
    <lineage>
        <taxon>Eukaryota</taxon>
        <taxon>Sar</taxon>
        <taxon>Stramenopiles</taxon>
        <taxon>Bigyra</taxon>
        <taxon>Labyrinthulomycetes</taxon>
        <taxon>Thraustochytrida</taxon>
        <taxon>Thraustochytriidae</taxon>
        <taxon>Mucochytrium</taxon>
    </lineage>
</organism>
<feature type="compositionally biased region" description="Polar residues" evidence="1">
    <location>
        <begin position="553"/>
        <end position="566"/>
    </location>
</feature>
<evidence type="ECO:0008006" key="3">
    <source>
        <dbReference type="Google" id="ProtNLM"/>
    </source>
</evidence>
<feature type="region of interest" description="Disordered" evidence="1">
    <location>
        <begin position="553"/>
        <end position="641"/>
    </location>
</feature>
<feature type="region of interest" description="Disordered" evidence="1">
    <location>
        <begin position="353"/>
        <end position="391"/>
    </location>
</feature>
<name>A0A7S2RLZ7_9STRA</name>
<dbReference type="GO" id="GO:0031213">
    <property type="term" value="C:RSF complex"/>
    <property type="evidence" value="ECO:0007669"/>
    <property type="project" value="InterPro"/>
</dbReference>
<dbReference type="InterPro" id="IPR028938">
    <property type="entry name" value="Rsf1-like"/>
</dbReference>
<dbReference type="PANTHER" id="PTHR14296:SF3">
    <property type="entry name" value="DIKAR, ISOFORM F"/>
    <property type="match status" value="1"/>
</dbReference>
<evidence type="ECO:0000256" key="1">
    <source>
        <dbReference type="SAM" id="MobiDB-lite"/>
    </source>
</evidence>
<feature type="region of interest" description="Disordered" evidence="1">
    <location>
        <begin position="275"/>
        <end position="339"/>
    </location>
</feature>
<feature type="compositionally biased region" description="Basic and acidic residues" evidence="1">
    <location>
        <begin position="511"/>
        <end position="525"/>
    </location>
</feature>
<feature type="compositionally biased region" description="Polar residues" evidence="1">
    <location>
        <begin position="585"/>
        <end position="616"/>
    </location>
</feature>
<dbReference type="AlphaFoldDB" id="A0A7S2RLZ7"/>
<evidence type="ECO:0000313" key="2">
    <source>
        <dbReference type="EMBL" id="CAD9674944.1"/>
    </source>
</evidence>
<dbReference type="PANTHER" id="PTHR14296">
    <property type="entry name" value="REMODELING AND SPACING FACTOR 1"/>
    <property type="match status" value="1"/>
</dbReference>
<feature type="compositionally biased region" description="Basic and acidic residues" evidence="1">
    <location>
        <begin position="624"/>
        <end position="634"/>
    </location>
</feature>
<feature type="compositionally biased region" description="Basic residues" evidence="1">
    <location>
        <begin position="281"/>
        <end position="296"/>
    </location>
</feature>
<protein>
    <recommendedName>
        <fullName evidence="3">DDT domain-containing protein</fullName>
    </recommendedName>
</protein>
<feature type="compositionally biased region" description="Basic and acidic residues" evidence="1">
    <location>
        <begin position="484"/>
        <end position="499"/>
    </location>
</feature>
<feature type="compositionally biased region" description="Basic and acidic residues" evidence="1">
    <location>
        <begin position="297"/>
        <end position="315"/>
    </location>
</feature>
<gene>
    <name evidence="2" type="ORF">QSP1433_LOCUS4882</name>
</gene>
<feature type="region of interest" description="Disordered" evidence="1">
    <location>
        <begin position="511"/>
        <end position="536"/>
    </location>
</feature>
<accession>A0A7S2RLZ7</accession>